<name>A0A1V9YGK6_ACHHY</name>
<dbReference type="STRING" id="1202772.A0A1V9YGK6"/>
<dbReference type="CDD" id="cd03508">
    <property type="entry name" value="Delta4-sphingolipid-FADS-like"/>
    <property type="match status" value="2"/>
</dbReference>
<feature type="transmembrane region" description="Helical" evidence="9">
    <location>
        <begin position="421"/>
        <end position="444"/>
    </location>
</feature>
<dbReference type="SMART" id="SM01269">
    <property type="entry name" value="Lipid_DES"/>
    <property type="match status" value="2"/>
</dbReference>
<evidence type="ECO:0000256" key="3">
    <source>
        <dbReference type="ARBA" id="ARBA00012021"/>
    </source>
</evidence>
<sequence>MGKGGNASAKAIAPPTDFTWDTHDEPHATRRKLITAKYPQIKKLFGPCPKLKYQILAAVAAQVAMASYVYDKSWATYVVAAYVFGGTLNHMLMMGMHELSHNLAFKTMMYNRLLSLVANFPLGVPAAIAFKRYHSEHHRYQGEDGVDVDIPTEAEGKFFNTRFRKLLFICCQGLFYSFRPFFVNPKVPCLWEYINYATCIAFNSTMVALFGWSGMGYFLLSTLLGMGPHPCAGHFISEHYVFVKGAETYSYYGPLNIFAFNVGYHNEHHDFPFVAGSRLPEVRAMAPEFYDNLPQTSSWIGTLYDYIMDENINAYSRVKRKTLSAADRAKLKSDQFWFRSVTTMGKGGNAGANKAVALDAAPTDFMWDTNDEPHATRRKLISAKYPQIKSLFGPCPRTKYQVAVAVALQTAMTLYVSDKSWTAYVVAAYVWGGTINHMMMLAMHELAHNLGFKKMIYNRLLALVANMPLGVPAAISFKRYHMEHHRYQGEDGVDVDIPTIAEGKFFTTRFRKFLFVCCQSLFYSLRPLLVNPKAPGIWELINYVSCIAYNSFIYYFCGWSGVFYLLLSTFLGAGAHPCAGHFISEHYVFVKGTETYSYYGPLNLLTFNVGYHNEHHDFPFVAGSRLPEVRAMAPEFYDTLPQTSSWIGVLIDYIMDDSINAYSRVKRKTLTEADKIKLKSE</sequence>
<dbReference type="InterPro" id="IPR013866">
    <property type="entry name" value="Sphingolipid_d4-desaturase_N"/>
</dbReference>
<dbReference type="OrthoDB" id="200948at2759"/>
<dbReference type="GO" id="GO:0042284">
    <property type="term" value="F:sphingolipid delta-4 desaturase activity"/>
    <property type="evidence" value="ECO:0007669"/>
    <property type="project" value="UniProtKB-EC"/>
</dbReference>
<evidence type="ECO:0000256" key="6">
    <source>
        <dbReference type="ARBA" id="ARBA00023002"/>
    </source>
</evidence>
<feature type="domain" description="Sphingolipid delta4-desaturase N-terminal" evidence="10">
    <location>
        <begin position="360"/>
        <end position="398"/>
    </location>
</feature>
<keyword evidence="8 9" id="KW-0472">Membrane</keyword>
<evidence type="ECO:0000313" key="11">
    <source>
        <dbReference type="EMBL" id="OQR84862.1"/>
    </source>
</evidence>
<keyword evidence="7" id="KW-0443">Lipid metabolism</keyword>
<comment type="subcellular location">
    <subcellularLocation>
        <location evidence="1">Membrane</location>
        <topology evidence="1">Multi-pass membrane protein</topology>
    </subcellularLocation>
</comment>
<dbReference type="GO" id="GO:0016020">
    <property type="term" value="C:membrane"/>
    <property type="evidence" value="ECO:0007669"/>
    <property type="project" value="UniProtKB-SubCell"/>
</dbReference>
<dbReference type="InterPro" id="IPR011388">
    <property type="entry name" value="DES1/DES2"/>
</dbReference>
<evidence type="ECO:0000256" key="8">
    <source>
        <dbReference type="ARBA" id="ARBA00023136"/>
    </source>
</evidence>
<proteinExistence type="inferred from homology"/>
<feature type="transmembrane region" description="Helical" evidence="9">
    <location>
        <begin position="166"/>
        <end position="182"/>
    </location>
</feature>
<dbReference type="EMBL" id="JNBR01001831">
    <property type="protein sequence ID" value="OQR84862.1"/>
    <property type="molecule type" value="Genomic_DNA"/>
</dbReference>
<feature type="transmembrane region" description="Helical" evidence="9">
    <location>
        <begin position="456"/>
        <end position="477"/>
    </location>
</feature>
<dbReference type="InterPro" id="IPR005804">
    <property type="entry name" value="FA_desaturase_dom"/>
</dbReference>
<dbReference type="Pfam" id="PF00487">
    <property type="entry name" value="FA_desaturase"/>
    <property type="match status" value="2"/>
</dbReference>
<dbReference type="Pfam" id="PF08557">
    <property type="entry name" value="Lipid_DES"/>
    <property type="match status" value="2"/>
</dbReference>
<reference evidence="11 12" key="1">
    <citation type="journal article" date="2014" name="Genome Biol. Evol.">
        <title>The secreted proteins of Achlya hypogyna and Thraustotheca clavata identify the ancestral oomycete secretome and reveal gene acquisitions by horizontal gene transfer.</title>
        <authorList>
            <person name="Misner I."/>
            <person name="Blouin N."/>
            <person name="Leonard G."/>
            <person name="Richards T.A."/>
            <person name="Lane C.E."/>
        </authorList>
    </citation>
    <scope>NUCLEOTIDE SEQUENCE [LARGE SCALE GENOMIC DNA]</scope>
    <source>
        <strain evidence="11 12">ATCC 48635</strain>
    </source>
</reference>
<accession>A0A1V9YGK6</accession>
<evidence type="ECO:0000256" key="9">
    <source>
        <dbReference type="SAM" id="Phobius"/>
    </source>
</evidence>
<feature type="transmembrane region" description="Helical" evidence="9">
    <location>
        <begin position="74"/>
        <end position="93"/>
    </location>
</feature>
<feature type="transmembrane region" description="Helical" evidence="9">
    <location>
        <begin position="194"/>
        <end position="220"/>
    </location>
</feature>
<evidence type="ECO:0000256" key="5">
    <source>
        <dbReference type="ARBA" id="ARBA00022989"/>
    </source>
</evidence>
<dbReference type="PANTHER" id="PTHR12879">
    <property type="entry name" value="SPHINGOLIPID DELTA 4 DESATURASE/C-4 HYDROXYLASE PROTEIN DES2"/>
    <property type="match status" value="1"/>
</dbReference>
<evidence type="ECO:0000313" key="12">
    <source>
        <dbReference type="Proteomes" id="UP000243579"/>
    </source>
</evidence>
<evidence type="ECO:0000256" key="1">
    <source>
        <dbReference type="ARBA" id="ARBA00004141"/>
    </source>
</evidence>
<evidence type="ECO:0000259" key="10">
    <source>
        <dbReference type="SMART" id="SM01269"/>
    </source>
</evidence>
<feature type="domain" description="Sphingolipid delta4-desaturase N-terminal" evidence="10">
    <location>
        <begin position="13"/>
        <end position="51"/>
    </location>
</feature>
<protein>
    <recommendedName>
        <fullName evidence="3">sphingolipid 4-desaturase</fullName>
        <ecNumber evidence="3">1.14.19.17</ecNumber>
    </recommendedName>
</protein>
<evidence type="ECO:0000256" key="2">
    <source>
        <dbReference type="ARBA" id="ARBA00006146"/>
    </source>
</evidence>
<evidence type="ECO:0000256" key="4">
    <source>
        <dbReference type="ARBA" id="ARBA00022692"/>
    </source>
</evidence>
<feature type="transmembrane region" description="Helical" evidence="9">
    <location>
        <begin position="113"/>
        <end position="130"/>
    </location>
</feature>
<organism evidence="11 12">
    <name type="scientific">Achlya hypogyna</name>
    <name type="common">Oomycete</name>
    <name type="synonym">Protoachlya hypogyna</name>
    <dbReference type="NCBI Taxonomy" id="1202772"/>
    <lineage>
        <taxon>Eukaryota</taxon>
        <taxon>Sar</taxon>
        <taxon>Stramenopiles</taxon>
        <taxon>Oomycota</taxon>
        <taxon>Saprolegniomycetes</taxon>
        <taxon>Saprolegniales</taxon>
        <taxon>Achlyaceae</taxon>
        <taxon>Achlya</taxon>
    </lineage>
</organism>
<dbReference type="GO" id="GO:0046513">
    <property type="term" value="P:ceramide biosynthetic process"/>
    <property type="evidence" value="ECO:0007669"/>
    <property type="project" value="TreeGrafter"/>
</dbReference>
<keyword evidence="4 9" id="KW-0812">Transmembrane</keyword>
<comment type="caution">
    <text evidence="11">The sequence shown here is derived from an EMBL/GenBank/DDBJ whole genome shotgun (WGS) entry which is preliminary data.</text>
</comment>
<dbReference type="AlphaFoldDB" id="A0A1V9YGK6"/>
<evidence type="ECO:0000256" key="7">
    <source>
        <dbReference type="ARBA" id="ARBA00023098"/>
    </source>
</evidence>
<comment type="similarity">
    <text evidence="2">Belongs to the fatty acid desaturase type 1 family. DEGS subfamily.</text>
</comment>
<dbReference type="PANTHER" id="PTHR12879:SF8">
    <property type="entry name" value="SPHINGOLIPID DELTA(4)-DESATURASE DES1"/>
    <property type="match status" value="1"/>
</dbReference>
<gene>
    <name evidence="11" type="ORF">ACHHYP_12566</name>
</gene>
<keyword evidence="12" id="KW-1185">Reference proteome</keyword>
<feature type="transmembrane region" description="Helical" evidence="9">
    <location>
        <begin position="541"/>
        <end position="567"/>
    </location>
</feature>
<dbReference type="EC" id="1.14.19.17" evidence="3"/>
<dbReference type="Proteomes" id="UP000243579">
    <property type="component" value="Unassembled WGS sequence"/>
</dbReference>
<keyword evidence="6" id="KW-0560">Oxidoreductase</keyword>
<keyword evidence="5 9" id="KW-1133">Transmembrane helix</keyword>